<dbReference type="InterPro" id="IPR036291">
    <property type="entry name" value="NAD(P)-bd_dom_sf"/>
</dbReference>
<dbReference type="Gene3D" id="3.40.50.720">
    <property type="entry name" value="NAD(P)-binding Rossmann-like Domain"/>
    <property type="match status" value="1"/>
</dbReference>
<evidence type="ECO:0000313" key="2">
    <source>
        <dbReference type="EMBL" id="MDD0993530.1"/>
    </source>
</evidence>
<dbReference type="RefSeq" id="WP_273913199.1">
    <property type="nucleotide sequence ID" value="NZ_JAMDGX010000077.1"/>
</dbReference>
<dbReference type="CDD" id="cd08946">
    <property type="entry name" value="SDR_e"/>
    <property type="match status" value="1"/>
</dbReference>
<keyword evidence="3" id="KW-1185">Reference proteome</keyword>
<dbReference type="SUPFAM" id="SSF51735">
    <property type="entry name" value="NAD(P)-binding Rossmann-fold domains"/>
    <property type="match status" value="1"/>
</dbReference>
<sequence length="283" mass="30836">MKTLVIGSTSVIGTALANAFCALGEVKTAGRRDADIFFDLSQWDSPVAVSESFDVVVLAAADFGGTTADDLIRAELVNSVGTLAACRLAQQCSARQVILLSSIWASHTPQDHYFSIYSLSKRHAEEVASLFCAQHAIDLTILRPSQVYDAQGACRAHQPLLYRIADDAQAGNAITFYGNNDARRNYLHLDDLTAICTRVAQQRTTGLFSCVHPQSPRLSEIAQAAFAAFSQTGTLRFLSDKADIPDIPAQSPDNAFYASIGYWPRIDMNEGFALIRQQRELGK</sequence>
<dbReference type="Pfam" id="PF01370">
    <property type="entry name" value="Epimerase"/>
    <property type="match status" value="1"/>
</dbReference>
<name>A0ABT5NZC4_9PSED</name>
<dbReference type="InterPro" id="IPR001509">
    <property type="entry name" value="Epimerase_deHydtase"/>
</dbReference>
<proteinExistence type="predicted"/>
<dbReference type="PANTHER" id="PTHR43245">
    <property type="entry name" value="BIFUNCTIONAL POLYMYXIN RESISTANCE PROTEIN ARNA"/>
    <property type="match status" value="1"/>
</dbReference>
<feature type="domain" description="NAD-dependent epimerase/dehydratase" evidence="1">
    <location>
        <begin position="4"/>
        <end position="203"/>
    </location>
</feature>
<evidence type="ECO:0000313" key="3">
    <source>
        <dbReference type="Proteomes" id="UP001148203"/>
    </source>
</evidence>
<dbReference type="PANTHER" id="PTHR43245:SF53">
    <property type="entry name" value="EPIMERASE-RELATED"/>
    <property type="match status" value="1"/>
</dbReference>
<reference evidence="2 3" key="1">
    <citation type="submission" date="2022-05" db="EMBL/GenBank/DDBJ databases">
        <title>Novel Pseudomonas spp. Isolated from a Rainbow Trout Aquaculture Facility.</title>
        <authorList>
            <person name="Testerman T."/>
            <person name="Graf J."/>
        </authorList>
    </citation>
    <scope>NUCLEOTIDE SEQUENCE [LARGE SCALE GENOMIC DNA]</scope>
    <source>
        <strain evidence="2 3">ID681</strain>
    </source>
</reference>
<dbReference type="InterPro" id="IPR050177">
    <property type="entry name" value="Lipid_A_modif_metabolic_enz"/>
</dbReference>
<protein>
    <submittedName>
        <fullName evidence="2">NAD(P)-dependent oxidoreductase</fullName>
    </submittedName>
</protein>
<evidence type="ECO:0000259" key="1">
    <source>
        <dbReference type="Pfam" id="PF01370"/>
    </source>
</evidence>
<accession>A0ABT5NZC4</accession>
<dbReference type="EMBL" id="JAMDGY010000096">
    <property type="protein sequence ID" value="MDD0993530.1"/>
    <property type="molecule type" value="Genomic_DNA"/>
</dbReference>
<gene>
    <name evidence="2" type="ORF">M5G11_23665</name>
</gene>
<dbReference type="Proteomes" id="UP001148203">
    <property type="component" value="Unassembled WGS sequence"/>
</dbReference>
<organism evidence="2 3">
    <name type="scientific">Pseudomonas fontis</name>
    <dbReference type="NCBI Taxonomy" id="2942633"/>
    <lineage>
        <taxon>Bacteria</taxon>
        <taxon>Pseudomonadati</taxon>
        <taxon>Pseudomonadota</taxon>
        <taxon>Gammaproteobacteria</taxon>
        <taxon>Pseudomonadales</taxon>
        <taxon>Pseudomonadaceae</taxon>
        <taxon>Pseudomonas</taxon>
    </lineage>
</organism>
<comment type="caution">
    <text evidence="2">The sequence shown here is derived from an EMBL/GenBank/DDBJ whole genome shotgun (WGS) entry which is preliminary data.</text>
</comment>